<evidence type="ECO:0000313" key="1">
    <source>
        <dbReference type="EMBL" id="GBB99971.1"/>
    </source>
</evidence>
<dbReference type="EMBL" id="BEXD01003001">
    <property type="protein sequence ID" value="GBB99971.1"/>
    <property type="molecule type" value="Genomic_DNA"/>
</dbReference>
<accession>A0A2Z6RTS9</accession>
<dbReference type="SUPFAM" id="SSF52047">
    <property type="entry name" value="RNI-like"/>
    <property type="match status" value="1"/>
</dbReference>
<name>A0A2Z6RTS9_9GLOM</name>
<dbReference type="Proteomes" id="UP000247702">
    <property type="component" value="Unassembled WGS sequence"/>
</dbReference>
<keyword evidence="2" id="KW-1185">Reference proteome</keyword>
<dbReference type="AlphaFoldDB" id="A0A2Z6RTS9"/>
<dbReference type="InterPro" id="IPR032675">
    <property type="entry name" value="LRR_dom_sf"/>
</dbReference>
<reference evidence="1 2" key="1">
    <citation type="submission" date="2017-11" db="EMBL/GenBank/DDBJ databases">
        <title>The genome of Rhizophagus clarus HR1 reveals common genetic basis of auxotrophy among arbuscular mycorrhizal fungi.</title>
        <authorList>
            <person name="Kobayashi Y."/>
        </authorList>
    </citation>
    <scope>NUCLEOTIDE SEQUENCE [LARGE SCALE GENOMIC DNA]</scope>
    <source>
        <strain evidence="1 2">HR1</strain>
    </source>
</reference>
<proteinExistence type="predicted"/>
<evidence type="ECO:0000313" key="2">
    <source>
        <dbReference type="Proteomes" id="UP000247702"/>
    </source>
</evidence>
<evidence type="ECO:0008006" key="3">
    <source>
        <dbReference type="Google" id="ProtNLM"/>
    </source>
</evidence>
<protein>
    <recommendedName>
        <fullName evidence="3">F-box domain-containing protein</fullName>
    </recommendedName>
</protein>
<dbReference type="Gene3D" id="3.80.10.10">
    <property type="entry name" value="Ribonuclease Inhibitor"/>
    <property type="match status" value="1"/>
</dbReference>
<sequence length="495" mass="56943">MLNVDCLLFIFDELLDKKSLRSCLLVNREWCSLVAPILWKLYSWYNIEKSIVFNKTINTILSCLPISSKQILSDNNIKLPSTILLKPPLFNYISFCEFPSSEVINKITGFVLGNFNSDDKINCFEREIYKLFIGRITNVKELIWQTSQPISSFPGASTCFSQLNNLTIDLNYVDSKALFVMSQICKTLDFLEILHCSHDLPGLISLIDAQRNLKKVHLYTRRGTCKELSKALARKGNTINVLYLNLISNIPPSFLISLVNLTHIAIYNDENNEFTDSEINKFQQYLSISEFPNLQSLSVIGLSCFKELAMLIEKTNGNISRIHIDTTNRFAQNTGMLIKAIVKSCPIIKKLTTYLEPKDFIHVKSLLIKCRHLEEIVFDNLNIFVNDIGDELFDILTKYSPMSLIDISISSVWKCSIDVFELFFESCRERTLLNFNIIYNSKNYITENHRQVVRRPHVCLTSGFYEKVEGGGVFNIYNKILEILGNFEKFQKNII</sequence>
<organism evidence="1 2">
    <name type="scientific">Rhizophagus clarus</name>
    <dbReference type="NCBI Taxonomy" id="94130"/>
    <lineage>
        <taxon>Eukaryota</taxon>
        <taxon>Fungi</taxon>
        <taxon>Fungi incertae sedis</taxon>
        <taxon>Mucoromycota</taxon>
        <taxon>Glomeromycotina</taxon>
        <taxon>Glomeromycetes</taxon>
        <taxon>Glomerales</taxon>
        <taxon>Glomeraceae</taxon>
        <taxon>Rhizophagus</taxon>
    </lineage>
</organism>
<gene>
    <name evidence="1" type="ORF">RclHR1_00370012</name>
</gene>
<comment type="caution">
    <text evidence="1">The sequence shown here is derived from an EMBL/GenBank/DDBJ whole genome shotgun (WGS) entry which is preliminary data.</text>
</comment>